<dbReference type="Pfam" id="PF00462">
    <property type="entry name" value="Glutaredoxin"/>
    <property type="match status" value="1"/>
</dbReference>
<dbReference type="Pfam" id="PF23733">
    <property type="entry name" value="GRXCR1-2_C"/>
    <property type="match status" value="1"/>
</dbReference>
<evidence type="ECO:0000313" key="5">
    <source>
        <dbReference type="EMBL" id="VFU19791.1"/>
    </source>
</evidence>
<dbReference type="Gene3D" id="3.40.30.10">
    <property type="entry name" value="Glutaredoxin"/>
    <property type="match status" value="1"/>
</dbReference>
<dbReference type="AlphaFoldDB" id="A0A6N2JWN6"/>
<dbReference type="InterPro" id="IPR002109">
    <property type="entry name" value="Glutaredoxin"/>
</dbReference>
<protein>
    <submittedName>
        <fullName evidence="5">Uncharacterized protein</fullName>
    </submittedName>
</protein>
<dbReference type="PANTHER" id="PTHR28626">
    <property type="entry name" value="SRR1-LIKE PROTEIN"/>
    <property type="match status" value="1"/>
</dbReference>
<dbReference type="Pfam" id="PF07985">
    <property type="entry name" value="SRR1"/>
    <property type="match status" value="1"/>
</dbReference>
<gene>
    <name evidence="5" type="ORF">SVIM_LOCUS535</name>
</gene>
<organism evidence="5">
    <name type="scientific">Salix viminalis</name>
    <name type="common">Common osier</name>
    <name type="synonym">Basket willow</name>
    <dbReference type="NCBI Taxonomy" id="40686"/>
    <lineage>
        <taxon>Eukaryota</taxon>
        <taxon>Viridiplantae</taxon>
        <taxon>Streptophyta</taxon>
        <taxon>Embryophyta</taxon>
        <taxon>Tracheophyta</taxon>
        <taxon>Spermatophyta</taxon>
        <taxon>Magnoliopsida</taxon>
        <taxon>eudicotyledons</taxon>
        <taxon>Gunneridae</taxon>
        <taxon>Pentapetalae</taxon>
        <taxon>rosids</taxon>
        <taxon>fabids</taxon>
        <taxon>Malpighiales</taxon>
        <taxon>Salicaceae</taxon>
        <taxon>Saliceae</taxon>
        <taxon>Salix</taxon>
    </lineage>
</organism>
<evidence type="ECO:0000259" key="4">
    <source>
        <dbReference type="Pfam" id="PF07985"/>
    </source>
</evidence>
<dbReference type="InterPro" id="IPR040044">
    <property type="entry name" value="SRR1L"/>
</dbReference>
<feature type="domain" description="Glutaredoxin" evidence="3">
    <location>
        <begin position="381"/>
        <end position="447"/>
    </location>
</feature>
<dbReference type="SUPFAM" id="SSF52833">
    <property type="entry name" value="Thioredoxin-like"/>
    <property type="match status" value="1"/>
</dbReference>
<comment type="similarity">
    <text evidence="1">Belongs to the SRR1 family.</text>
</comment>
<feature type="domain" description="SRR1-like" evidence="4">
    <location>
        <begin position="102"/>
        <end position="256"/>
    </location>
</feature>
<dbReference type="GO" id="GO:0005634">
    <property type="term" value="C:nucleus"/>
    <property type="evidence" value="ECO:0007669"/>
    <property type="project" value="TreeGrafter"/>
</dbReference>
<name>A0A6N2JWN6_SALVM</name>
<feature type="region of interest" description="Disordered" evidence="2">
    <location>
        <begin position="1"/>
        <end position="52"/>
    </location>
</feature>
<accession>A0A6N2JWN6</accession>
<dbReference type="GO" id="GO:0005737">
    <property type="term" value="C:cytoplasm"/>
    <property type="evidence" value="ECO:0007669"/>
    <property type="project" value="TreeGrafter"/>
</dbReference>
<dbReference type="PROSITE" id="PS51354">
    <property type="entry name" value="GLUTAREDOXIN_2"/>
    <property type="match status" value="1"/>
</dbReference>
<dbReference type="CDD" id="cd03031">
    <property type="entry name" value="GRX_GRX_like"/>
    <property type="match status" value="1"/>
</dbReference>
<sequence length="596" mass="67940">MAASEKLPLDKHSQNENWTVVMPRRGKKRIQSRRHNTPEAEQQPWVPTELESDPEREAKLIQKMEFCIKKVESSRFYQKFLEQVENPEILDSFQRVLGFELKMPMVIYGIGSIESYETPRFQLSLAILMKRKFDWIGDIEVFDPILSATESRVLESLGCSVLSVNEQGRRRATKPTLFYMPHCEAGLYNNLLQVNWELELLNHIVLFGNSFEILRTPLLVESSRHILAARKFADEYVIETASDDYFAAFHDSSWHFFSPALDTELLLQTTTNSKSTTNNMTSSSLFNRSLTIHSTPVTKPYLQSTSGFFNSFESMKGKVKKLRSLFESPKPPKPNPNELQIQATKKLQSVKSMGPEYNRLPALGFINDSRIRLPGTEDRIVVYLTSLRGIRRTYEDCYAVRMIFRGFRVWIDERDISMDSAYKKELQSVLGEKNVSLPQVFIRGNHVGGAEVIKQMFETGEMARVLDGIPRRLAGFVCAGCGDVRFVPCGNCSGSRKLFDEDEGVLKRCLECNENGLIRCTDCCSSLQPLLDLVHPFYINNQKYGENDNSNEWSVLTNKQALSRQSPVMVATNLSNKLATICEANKLEDDRASSYG</sequence>
<feature type="compositionally biased region" description="Basic residues" evidence="2">
    <location>
        <begin position="24"/>
        <end position="35"/>
    </location>
</feature>
<proteinExistence type="inferred from homology"/>
<dbReference type="PANTHER" id="PTHR28626:SF3">
    <property type="entry name" value="SRR1-LIKE PROTEIN"/>
    <property type="match status" value="1"/>
</dbReference>
<evidence type="ECO:0000256" key="2">
    <source>
        <dbReference type="SAM" id="MobiDB-lite"/>
    </source>
</evidence>
<dbReference type="EMBL" id="CAADRP010000001">
    <property type="protein sequence ID" value="VFU19791.1"/>
    <property type="molecule type" value="Genomic_DNA"/>
</dbReference>
<reference evidence="5" key="1">
    <citation type="submission" date="2019-03" db="EMBL/GenBank/DDBJ databases">
        <authorList>
            <person name="Mank J."/>
            <person name="Almeida P."/>
        </authorList>
    </citation>
    <scope>NUCLEOTIDE SEQUENCE</scope>
    <source>
        <strain evidence="5">78183</strain>
    </source>
</reference>
<dbReference type="InterPro" id="IPR036249">
    <property type="entry name" value="Thioredoxin-like_sf"/>
</dbReference>
<evidence type="ECO:0000256" key="1">
    <source>
        <dbReference type="ARBA" id="ARBA00009856"/>
    </source>
</evidence>
<evidence type="ECO:0000259" key="3">
    <source>
        <dbReference type="Pfam" id="PF00462"/>
    </source>
</evidence>
<dbReference type="InterPro" id="IPR012942">
    <property type="entry name" value="SRR1-like"/>
</dbReference>